<dbReference type="RefSeq" id="WP_160852931.1">
    <property type="nucleotide sequence ID" value="NZ_WUWG01000001.1"/>
</dbReference>
<keyword evidence="2 8" id="KW-0813">Transport</keyword>
<keyword evidence="6 8" id="KW-0139">CF(1)</keyword>
<dbReference type="EMBL" id="WUWG01000001">
    <property type="protein sequence ID" value="MXU64248.1"/>
    <property type="molecule type" value="Genomic_DNA"/>
</dbReference>
<evidence type="ECO:0000256" key="6">
    <source>
        <dbReference type="ARBA" id="ARBA00023196"/>
    </source>
</evidence>
<dbReference type="InterPro" id="IPR026015">
    <property type="entry name" value="ATP_synth_OSCP/delta_N_sf"/>
</dbReference>
<organism evidence="9 10">
    <name type="scientific">Oceanomicrobium pacificus</name>
    <dbReference type="NCBI Taxonomy" id="2692916"/>
    <lineage>
        <taxon>Bacteria</taxon>
        <taxon>Pseudomonadati</taxon>
        <taxon>Pseudomonadota</taxon>
        <taxon>Alphaproteobacteria</taxon>
        <taxon>Rhodobacterales</taxon>
        <taxon>Paracoccaceae</taxon>
        <taxon>Oceanomicrobium</taxon>
    </lineage>
</organism>
<comment type="caution">
    <text evidence="9">The sequence shown here is derived from an EMBL/GenBank/DDBJ whole genome shotgun (WGS) entry which is preliminary data.</text>
</comment>
<keyword evidence="10" id="KW-1185">Reference proteome</keyword>
<dbReference type="SUPFAM" id="SSF47928">
    <property type="entry name" value="N-terminal domain of the delta subunit of the F1F0-ATP synthase"/>
    <property type="match status" value="1"/>
</dbReference>
<evidence type="ECO:0000256" key="8">
    <source>
        <dbReference type="HAMAP-Rule" id="MF_01416"/>
    </source>
</evidence>
<evidence type="ECO:0000256" key="2">
    <source>
        <dbReference type="ARBA" id="ARBA00022448"/>
    </source>
</evidence>
<dbReference type="InterPro" id="IPR020781">
    <property type="entry name" value="ATPase_OSCP/d_CS"/>
</dbReference>
<dbReference type="NCBIfam" id="NF004402">
    <property type="entry name" value="PRK05758.2-2"/>
    <property type="match status" value="1"/>
</dbReference>
<dbReference type="PANTHER" id="PTHR11910">
    <property type="entry name" value="ATP SYNTHASE DELTA CHAIN"/>
    <property type="match status" value="1"/>
</dbReference>
<dbReference type="Gene3D" id="1.10.520.20">
    <property type="entry name" value="N-terminal domain of the delta subunit of the F1F0-ATP synthase"/>
    <property type="match status" value="1"/>
</dbReference>
<keyword evidence="4 8" id="KW-0406">Ion transport</keyword>
<protein>
    <recommendedName>
        <fullName evidence="8">ATP synthase subunit delta</fullName>
    </recommendedName>
    <alternativeName>
        <fullName evidence="8">ATP synthase F(1) sector subunit delta</fullName>
    </alternativeName>
    <alternativeName>
        <fullName evidence="8">F-type ATPase subunit delta</fullName>
        <shortName evidence="8">F-ATPase subunit delta</shortName>
    </alternativeName>
</protein>
<evidence type="ECO:0000256" key="7">
    <source>
        <dbReference type="ARBA" id="ARBA00023310"/>
    </source>
</evidence>
<gene>
    <name evidence="8" type="primary">atpH</name>
    <name evidence="9" type="ORF">GSH16_02225</name>
</gene>
<dbReference type="GO" id="GO:0005886">
    <property type="term" value="C:plasma membrane"/>
    <property type="evidence" value="ECO:0007669"/>
    <property type="project" value="UniProtKB-SubCell"/>
</dbReference>
<dbReference type="NCBIfam" id="TIGR01145">
    <property type="entry name" value="ATP_synt_delta"/>
    <property type="match status" value="1"/>
</dbReference>
<dbReference type="GO" id="GO:0045259">
    <property type="term" value="C:proton-transporting ATP synthase complex"/>
    <property type="evidence" value="ECO:0007669"/>
    <property type="project" value="UniProtKB-KW"/>
</dbReference>
<keyword evidence="7 8" id="KW-0066">ATP synthesis</keyword>
<accession>A0A6B0TR78</accession>
<proteinExistence type="inferred from homology"/>
<evidence type="ECO:0000256" key="3">
    <source>
        <dbReference type="ARBA" id="ARBA00022781"/>
    </source>
</evidence>
<comment type="function">
    <text evidence="8">This protein is part of the stalk that links CF(0) to CF(1). It either transmits conformational changes from CF(0) to CF(1) or is implicated in proton conduction.</text>
</comment>
<dbReference type="Pfam" id="PF00213">
    <property type="entry name" value="OSCP"/>
    <property type="match status" value="1"/>
</dbReference>
<evidence type="ECO:0000256" key="4">
    <source>
        <dbReference type="ARBA" id="ARBA00023065"/>
    </source>
</evidence>
<evidence type="ECO:0000313" key="9">
    <source>
        <dbReference type="EMBL" id="MXU64248.1"/>
    </source>
</evidence>
<comment type="subcellular location">
    <subcellularLocation>
        <location evidence="8">Cell membrane</location>
        <topology evidence="8">Peripheral membrane protein</topology>
    </subcellularLocation>
    <subcellularLocation>
        <location evidence="1">Membrane</location>
    </subcellularLocation>
</comment>
<evidence type="ECO:0000313" key="10">
    <source>
        <dbReference type="Proteomes" id="UP000436016"/>
    </source>
</evidence>
<dbReference type="GO" id="GO:0046933">
    <property type="term" value="F:proton-transporting ATP synthase activity, rotational mechanism"/>
    <property type="evidence" value="ECO:0007669"/>
    <property type="project" value="UniProtKB-UniRule"/>
</dbReference>
<keyword evidence="8" id="KW-1003">Cell membrane</keyword>
<dbReference type="NCBIfam" id="NF004406">
    <property type="entry name" value="PRK05758.3-2"/>
    <property type="match status" value="1"/>
</dbReference>
<keyword evidence="5 8" id="KW-0472">Membrane</keyword>
<name>A0A6B0TR78_9RHOB</name>
<evidence type="ECO:0000256" key="1">
    <source>
        <dbReference type="ARBA" id="ARBA00004370"/>
    </source>
</evidence>
<dbReference type="PROSITE" id="PS00389">
    <property type="entry name" value="ATPASE_DELTA"/>
    <property type="match status" value="1"/>
</dbReference>
<dbReference type="HAMAP" id="MF_01416">
    <property type="entry name" value="ATP_synth_delta_bact"/>
    <property type="match status" value="1"/>
</dbReference>
<keyword evidence="3 8" id="KW-0375">Hydrogen ion transport</keyword>
<dbReference type="InterPro" id="IPR000711">
    <property type="entry name" value="ATPase_OSCP/dsu"/>
</dbReference>
<dbReference type="Proteomes" id="UP000436016">
    <property type="component" value="Unassembled WGS sequence"/>
</dbReference>
<sequence length="186" mass="19547">MSDTASMTSGIAGRYAAALFSLAQEEGKLETVEADLNALAEALDASPELRDLIASPVVTRGEQTAVMSELAKKMGLSQETTNTIGLMGAKRRLFVLPQLISEMKALLADARGEVTAEVTAAKKLTAAQQKSLSAALKKAVGKDVTVNLTVDEKIIGGLVVKVGSKMIDSSIRSKLNNLQNAMKEVG</sequence>
<reference evidence="9 10" key="1">
    <citation type="submission" date="2019-12" db="EMBL/GenBank/DDBJ databases">
        <title>Strain KN286 was isolated from seawater, which was collected from Caroline Seamount in the tropical western Pacific.</title>
        <authorList>
            <person name="Wang Q."/>
        </authorList>
    </citation>
    <scope>NUCLEOTIDE SEQUENCE [LARGE SCALE GENOMIC DNA]</scope>
    <source>
        <strain evidence="9 10">KN286</strain>
    </source>
</reference>
<evidence type="ECO:0000256" key="5">
    <source>
        <dbReference type="ARBA" id="ARBA00023136"/>
    </source>
</evidence>
<comment type="similarity">
    <text evidence="8">Belongs to the ATPase delta chain family.</text>
</comment>
<dbReference type="AlphaFoldDB" id="A0A6B0TR78"/>
<comment type="function">
    <text evidence="8">F(1)F(0) ATP synthase produces ATP from ADP in the presence of a proton or sodium gradient. F-type ATPases consist of two structural domains, F(1) containing the extramembraneous catalytic core and F(0) containing the membrane proton channel, linked together by a central stalk and a peripheral stalk. During catalysis, ATP synthesis in the catalytic domain of F(1) is coupled via a rotary mechanism of the central stalk subunits to proton translocation.</text>
</comment>
<dbReference type="PRINTS" id="PR00125">
    <property type="entry name" value="ATPASEDELTA"/>
</dbReference>